<dbReference type="AlphaFoldDB" id="A0A3N0E077"/>
<gene>
    <name evidence="1" type="ORF">EFL95_02445</name>
</gene>
<sequence>MQLGSGAPFDSSGIRIFFQNTNKCRAHASCPTGSSPYTTKFFGTASKAAFYSSYLRASDDRIHMTAAGTDLGTVGYDVTGQWKPQWSAQYGAETYHFEDDVPGTKTSQTHFDYLQQYAQNGDINFISSLSYTSPATSRYHRASYSPSVGGKGFLVWTDPL</sequence>
<dbReference type="EMBL" id="RJSG01000001">
    <property type="protein sequence ID" value="RNL81247.1"/>
    <property type="molecule type" value="Genomic_DNA"/>
</dbReference>
<reference evidence="1 2" key="1">
    <citation type="submission" date="2018-11" db="EMBL/GenBank/DDBJ databases">
        <authorList>
            <person name="Li F."/>
        </authorList>
    </citation>
    <scope>NUCLEOTIDE SEQUENCE [LARGE SCALE GENOMIC DNA]</scope>
    <source>
        <strain evidence="1 2">KIS18-7</strain>
    </source>
</reference>
<keyword evidence="2" id="KW-1185">Reference proteome</keyword>
<name>A0A3N0E077_9ACTN</name>
<organism evidence="1 2">
    <name type="scientific">Nocardioides marmorisolisilvae</name>
    <dbReference type="NCBI Taxonomy" id="1542737"/>
    <lineage>
        <taxon>Bacteria</taxon>
        <taxon>Bacillati</taxon>
        <taxon>Actinomycetota</taxon>
        <taxon>Actinomycetes</taxon>
        <taxon>Propionibacteriales</taxon>
        <taxon>Nocardioidaceae</taxon>
        <taxon>Nocardioides</taxon>
    </lineage>
</organism>
<dbReference type="Proteomes" id="UP000277094">
    <property type="component" value="Unassembled WGS sequence"/>
</dbReference>
<evidence type="ECO:0000313" key="2">
    <source>
        <dbReference type="Proteomes" id="UP000277094"/>
    </source>
</evidence>
<evidence type="ECO:0000313" key="1">
    <source>
        <dbReference type="EMBL" id="RNL81247.1"/>
    </source>
</evidence>
<proteinExistence type="predicted"/>
<protein>
    <submittedName>
        <fullName evidence="1">Uncharacterized protein</fullName>
    </submittedName>
</protein>
<comment type="caution">
    <text evidence="1">The sequence shown here is derived from an EMBL/GenBank/DDBJ whole genome shotgun (WGS) entry which is preliminary data.</text>
</comment>
<accession>A0A3N0E077</accession>